<keyword evidence="3" id="KW-1185">Reference proteome</keyword>
<reference evidence="2" key="1">
    <citation type="journal article" date="2020" name="Stud. Mycol.">
        <title>101 Dothideomycetes genomes: a test case for predicting lifestyles and emergence of pathogens.</title>
        <authorList>
            <person name="Haridas S."/>
            <person name="Albert R."/>
            <person name="Binder M."/>
            <person name="Bloem J."/>
            <person name="Labutti K."/>
            <person name="Salamov A."/>
            <person name="Andreopoulos B."/>
            <person name="Baker S."/>
            <person name="Barry K."/>
            <person name="Bills G."/>
            <person name="Bluhm B."/>
            <person name="Cannon C."/>
            <person name="Castanera R."/>
            <person name="Culley D."/>
            <person name="Daum C."/>
            <person name="Ezra D."/>
            <person name="Gonzalez J."/>
            <person name="Henrissat B."/>
            <person name="Kuo A."/>
            <person name="Liang C."/>
            <person name="Lipzen A."/>
            <person name="Lutzoni F."/>
            <person name="Magnuson J."/>
            <person name="Mondo S."/>
            <person name="Nolan M."/>
            <person name="Ohm R."/>
            <person name="Pangilinan J."/>
            <person name="Park H.-J."/>
            <person name="Ramirez L."/>
            <person name="Alfaro M."/>
            <person name="Sun H."/>
            <person name="Tritt A."/>
            <person name="Yoshinaga Y."/>
            <person name="Zwiers L.-H."/>
            <person name="Turgeon B."/>
            <person name="Goodwin S."/>
            <person name="Spatafora J."/>
            <person name="Crous P."/>
            <person name="Grigoriev I."/>
        </authorList>
    </citation>
    <scope>NUCLEOTIDE SEQUENCE</scope>
    <source>
        <strain evidence="2">CBS 161.51</strain>
    </source>
</reference>
<keyword evidence="1" id="KW-0472">Membrane</keyword>
<feature type="transmembrane region" description="Helical" evidence="1">
    <location>
        <begin position="25"/>
        <end position="49"/>
    </location>
</feature>
<proteinExistence type="predicted"/>
<name>A0A6A5SJX1_9PLEO</name>
<dbReference type="Proteomes" id="UP000800038">
    <property type="component" value="Unassembled WGS sequence"/>
</dbReference>
<dbReference type="AlphaFoldDB" id="A0A6A5SJX1"/>
<organism evidence="2 3">
    <name type="scientific">Clathrospora elynae</name>
    <dbReference type="NCBI Taxonomy" id="706981"/>
    <lineage>
        <taxon>Eukaryota</taxon>
        <taxon>Fungi</taxon>
        <taxon>Dikarya</taxon>
        <taxon>Ascomycota</taxon>
        <taxon>Pezizomycotina</taxon>
        <taxon>Dothideomycetes</taxon>
        <taxon>Pleosporomycetidae</taxon>
        <taxon>Pleosporales</taxon>
        <taxon>Diademaceae</taxon>
        <taxon>Clathrospora</taxon>
    </lineage>
</organism>
<keyword evidence="1" id="KW-1133">Transmembrane helix</keyword>
<dbReference type="EMBL" id="ML976130">
    <property type="protein sequence ID" value="KAF1937657.1"/>
    <property type="molecule type" value="Genomic_DNA"/>
</dbReference>
<accession>A0A6A5SJX1</accession>
<evidence type="ECO:0000313" key="3">
    <source>
        <dbReference type="Proteomes" id="UP000800038"/>
    </source>
</evidence>
<evidence type="ECO:0000256" key="1">
    <source>
        <dbReference type="SAM" id="Phobius"/>
    </source>
</evidence>
<sequence>MSQHAYQRQREQLSTADDITERQKYAFFICYMLYIVGGFIVCAVANRYLEQKYCRAMDSIYDYSSSL</sequence>
<gene>
    <name evidence="2" type="ORF">EJ02DRAFT_458555</name>
</gene>
<protein>
    <submittedName>
        <fullName evidence="2">Uncharacterized protein</fullName>
    </submittedName>
</protein>
<keyword evidence="1" id="KW-0812">Transmembrane</keyword>
<evidence type="ECO:0000313" key="2">
    <source>
        <dbReference type="EMBL" id="KAF1937657.1"/>
    </source>
</evidence>